<sequence>MLLLRMVLSGLRDALEPFIDSIEVQIDPVLPDELRSLLLSFVVSSSSSGHRGGAFSGYRGGHHGRGGGIQYYTNSGRSGGSCPSHGRCSFSAPLLPTPSPSERLVPLHRVSCQICNKLGHQALDCYQCMNNKIADTSANNHVTSDLSALKNLVPYSSSDNLYVGDGFYYEEDTLSRSS</sequence>
<dbReference type="AlphaFoldDB" id="A0AAD4VNE8"/>
<organism evidence="1 2">
    <name type="scientific">Prunus dulcis</name>
    <name type="common">Almond</name>
    <name type="synonym">Amygdalus dulcis</name>
    <dbReference type="NCBI Taxonomy" id="3755"/>
    <lineage>
        <taxon>Eukaryota</taxon>
        <taxon>Viridiplantae</taxon>
        <taxon>Streptophyta</taxon>
        <taxon>Embryophyta</taxon>
        <taxon>Tracheophyta</taxon>
        <taxon>Spermatophyta</taxon>
        <taxon>Magnoliopsida</taxon>
        <taxon>eudicotyledons</taxon>
        <taxon>Gunneridae</taxon>
        <taxon>Pentapetalae</taxon>
        <taxon>rosids</taxon>
        <taxon>fabids</taxon>
        <taxon>Rosales</taxon>
        <taxon>Rosaceae</taxon>
        <taxon>Amygdaloideae</taxon>
        <taxon>Amygdaleae</taxon>
        <taxon>Prunus</taxon>
    </lineage>
</organism>
<dbReference type="EMBL" id="JAJFAZ020000005">
    <property type="protein sequence ID" value="KAI5328274.1"/>
    <property type="molecule type" value="Genomic_DNA"/>
</dbReference>
<evidence type="ECO:0000313" key="2">
    <source>
        <dbReference type="Proteomes" id="UP001054821"/>
    </source>
</evidence>
<name>A0AAD4VNE8_PRUDU</name>
<dbReference type="Proteomes" id="UP001054821">
    <property type="component" value="Chromosome 5"/>
</dbReference>
<accession>A0AAD4VNE8</accession>
<protein>
    <recommendedName>
        <fullName evidence="3">CCHC-type domain-containing protein</fullName>
    </recommendedName>
</protein>
<gene>
    <name evidence="1" type="ORF">L3X38_027671</name>
</gene>
<comment type="caution">
    <text evidence="1">The sequence shown here is derived from an EMBL/GenBank/DDBJ whole genome shotgun (WGS) entry which is preliminary data.</text>
</comment>
<reference evidence="1 2" key="1">
    <citation type="journal article" date="2022" name="G3 (Bethesda)">
        <title>Whole-genome sequence and methylome profiling of the almond [Prunus dulcis (Mill.) D.A. Webb] cultivar 'Nonpareil'.</title>
        <authorList>
            <person name="D'Amico-Willman K.M."/>
            <person name="Ouma W.Z."/>
            <person name="Meulia T."/>
            <person name="Sideli G.M."/>
            <person name="Gradziel T.M."/>
            <person name="Fresnedo-Ramirez J."/>
        </authorList>
    </citation>
    <scope>NUCLEOTIDE SEQUENCE [LARGE SCALE GENOMIC DNA]</scope>
    <source>
        <strain evidence="1">Clone GOH B32 T37-40</strain>
    </source>
</reference>
<keyword evidence="2" id="KW-1185">Reference proteome</keyword>
<proteinExistence type="predicted"/>
<evidence type="ECO:0008006" key="3">
    <source>
        <dbReference type="Google" id="ProtNLM"/>
    </source>
</evidence>
<evidence type="ECO:0000313" key="1">
    <source>
        <dbReference type="EMBL" id="KAI5328274.1"/>
    </source>
</evidence>